<dbReference type="InterPro" id="IPR000847">
    <property type="entry name" value="LysR_HTH_N"/>
</dbReference>
<evidence type="ECO:0000313" key="7">
    <source>
        <dbReference type="Proteomes" id="UP001163115"/>
    </source>
</evidence>
<organism evidence="6 7">
    <name type="scientific">Lacrimispora xylanolytica</name>
    <dbReference type="NCBI Taxonomy" id="29375"/>
    <lineage>
        <taxon>Bacteria</taxon>
        <taxon>Bacillati</taxon>
        <taxon>Bacillota</taxon>
        <taxon>Clostridia</taxon>
        <taxon>Lachnospirales</taxon>
        <taxon>Lachnospiraceae</taxon>
        <taxon>Lacrimispora</taxon>
    </lineage>
</organism>
<evidence type="ECO:0000256" key="2">
    <source>
        <dbReference type="ARBA" id="ARBA00023015"/>
    </source>
</evidence>
<dbReference type="InterPro" id="IPR036390">
    <property type="entry name" value="WH_DNA-bd_sf"/>
</dbReference>
<dbReference type="Gene3D" id="1.10.10.10">
    <property type="entry name" value="Winged helix-like DNA-binding domain superfamily/Winged helix DNA-binding domain"/>
    <property type="match status" value="1"/>
</dbReference>
<dbReference type="PANTHER" id="PTHR30126:SF64">
    <property type="entry name" value="HTH-TYPE TRANSCRIPTIONAL REGULATOR CITR"/>
    <property type="match status" value="1"/>
</dbReference>
<keyword evidence="4" id="KW-0804">Transcription</keyword>
<dbReference type="PROSITE" id="PS50931">
    <property type="entry name" value="HTH_LYSR"/>
    <property type="match status" value="1"/>
</dbReference>
<dbReference type="Gene3D" id="3.40.190.290">
    <property type="match status" value="1"/>
</dbReference>
<protein>
    <submittedName>
        <fullName evidence="6">LysR family transcriptional regulator</fullName>
    </submittedName>
</protein>
<dbReference type="EMBL" id="CP113524">
    <property type="protein sequence ID" value="WAJ25799.1"/>
    <property type="molecule type" value="Genomic_DNA"/>
</dbReference>
<name>A0ABY7AIZ0_9FIRM</name>
<dbReference type="SUPFAM" id="SSF46785">
    <property type="entry name" value="Winged helix' DNA-binding domain"/>
    <property type="match status" value="1"/>
</dbReference>
<evidence type="ECO:0000256" key="3">
    <source>
        <dbReference type="ARBA" id="ARBA00023125"/>
    </source>
</evidence>
<evidence type="ECO:0000256" key="4">
    <source>
        <dbReference type="ARBA" id="ARBA00023163"/>
    </source>
</evidence>
<evidence type="ECO:0000256" key="1">
    <source>
        <dbReference type="ARBA" id="ARBA00009437"/>
    </source>
</evidence>
<dbReference type="InterPro" id="IPR005119">
    <property type="entry name" value="LysR_subst-bd"/>
</dbReference>
<keyword evidence="3" id="KW-0238">DNA-binding</keyword>
<evidence type="ECO:0000259" key="5">
    <source>
        <dbReference type="PROSITE" id="PS50931"/>
    </source>
</evidence>
<dbReference type="Proteomes" id="UP001163115">
    <property type="component" value="Chromosome"/>
</dbReference>
<dbReference type="CDD" id="cd05466">
    <property type="entry name" value="PBP2_LTTR_substrate"/>
    <property type="match status" value="1"/>
</dbReference>
<gene>
    <name evidence="6" type="ORF">OW255_09905</name>
</gene>
<proteinExistence type="inferred from homology"/>
<comment type="similarity">
    <text evidence="1">Belongs to the LysR transcriptional regulatory family.</text>
</comment>
<feature type="domain" description="HTH lysR-type" evidence="5">
    <location>
        <begin position="1"/>
        <end position="60"/>
    </location>
</feature>
<keyword evidence="7" id="KW-1185">Reference proteome</keyword>
<sequence>MEQNLSQYKIFYEVAKAGNISRAAKELFISQPAISKSISKLEGSLGVSLFTRNSRGVQLTDEGKLLYNHTKAAFEALAQGEQELKRIKDFHIGHLRIGVSNTLCKYILLPYLKGFIEKYPHIKITIESQSTAHTVNMLEQQRIDLGLIAEPSNRRPLLFNPVMEIQDTFVATKSYLNNLYLREGQDADLFQTGNILLLDKNNMTRKYIDEYLNENQIVPNQLLEVTTMDLLIEFAKIGMGIGCVIKDFVQKELDQGDLVLVPMENNIKKRTVGFAYNPYGMSTAMEKFFEAMKISMRNTFI</sequence>
<evidence type="ECO:0000313" key="6">
    <source>
        <dbReference type="EMBL" id="WAJ25799.1"/>
    </source>
</evidence>
<dbReference type="RefSeq" id="WP_024836076.1">
    <property type="nucleotide sequence ID" value="NZ_CP113524.1"/>
</dbReference>
<accession>A0ABY7AIZ0</accession>
<dbReference type="SUPFAM" id="SSF53850">
    <property type="entry name" value="Periplasmic binding protein-like II"/>
    <property type="match status" value="1"/>
</dbReference>
<reference evidence="6" key="1">
    <citation type="submission" date="2022-11" db="EMBL/GenBank/DDBJ databases">
        <title>Lacrimispora xylanolytica sy1, complete genome.</title>
        <authorList>
            <person name="Choi S."/>
        </authorList>
    </citation>
    <scope>NUCLEOTIDE SEQUENCE</scope>
    <source>
        <strain evidence="6">Sy1</strain>
    </source>
</reference>
<keyword evidence="2" id="KW-0805">Transcription regulation</keyword>
<dbReference type="Pfam" id="PF00126">
    <property type="entry name" value="HTH_1"/>
    <property type="match status" value="1"/>
</dbReference>
<dbReference type="PANTHER" id="PTHR30126">
    <property type="entry name" value="HTH-TYPE TRANSCRIPTIONAL REGULATOR"/>
    <property type="match status" value="1"/>
</dbReference>
<dbReference type="Pfam" id="PF03466">
    <property type="entry name" value="LysR_substrate"/>
    <property type="match status" value="1"/>
</dbReference>
<dbReference type="InterPro" id="IPR036388">
    <property type="entry name" value="WH-like_DNA-bd_sf"/>
</dbReference>
<dbReference type="PRINTS" id="PR00039">
    <property type="entry name" value="HTHLYSR"/>
</dbReference>